<evidence type="ECO:0000256" key="9">
    <source>
        <dbReference type="ARBA" id="ARBA00023136"/>
    </source>
</evidence>
<keyword evidence="9 25" id="KW-0472">Membrane</keyword>
<dbReference type="InterPro" id="IPR038050">
    <property type="entry name" value="Neuro_actylchol_rec"/>
</dbReference>
<feature type="transmembrane region" description="Helical" evidence="25">
    <location>
        <begin position="283"/>
        <end position="303"/>
    </location>
</feature>
<evidence type="ECO:0000256" key="12">
    <source>
        <dbReference type="ARBA" id="ARBA00023173"/>
    </source>
</evidence>
<dbReference type="FunFam" id="1.20.58.390:FF:000067">
    <property type="entry name" value="Glycine receptor subunit alpha-2"/>
    <property type="match status" value="1"/>
</dbReference>
<dbReference type="Proteomes" id="UP000001554">
    <property type="component" value="Chromosome 5"/>
</dbReference>
<dbReference type="PRINTS" id="PR01160">
    <property type="entry name" value="GABAARBETA"/>
</dbReference>
<dbReference type="GO" id="GO:0004890">
    <property type="term" value="F:GABA-A receptor activity"/>
    <property type="evidence" value="ECO:0000318"/>
    <property type="project" value="GO_Central"/>
</dbReference>
<comment type="function">
    <text evidence="20">Pi subunit of the heteropentameric ligand-gated chloride channel gated by gamma-aminobutyric acid (GABA). GABA-gated chloride channels, also named GABA(A) receptors (GABAAR), consist of five subunits arranged around a central pore and contain GABA active binding site(s) located at the alpha and beta subunit interfaces. When activated by GABA, GABAARs selectively allow the flow of chloride anions across the cell membrane down their electrochemical gradient. Pi-containing GABAARs are mostly located in peripheral tissues. In the uterus, pi subunits modulate uterus contraction by altering the sensitivity of GABAARs to pregnanolone. In the lungs, pi-containing GABAARs contribute to pulmonary fluid transport via luminal secretion of chloride.</text>
</comment>
<comment type="subcellular location">
    <subcellularLocation>
        <location evidence="1">Apical cell membrane</location>
        <topology evidence="1">Multi-pass membrane protein</topology>
    </subcellularLocation>
    <subcellularLocation>
        <location evidence="19">Postsynaptic cell membrane</location>
        <topology evidence="19">Multi-pass membrane protein</topology>
    </subcellularLocation>
</comment>
<evidence type="ECO:0000256" key="2">
    <source>
        <dbReference type="ARBA" id="ARBA00022448"/>
    </source>
</evidence>
<keyword evidence="5 25" id="KW-0732">Signal</keyword>
<keyword evidence="14" id="KW-0868">Chloride</keyword>
<evidence type="ECO:0000256" key="20">
    <source>
        <dbReference type="ARBA" id="ARBA00059554"/>
    </source>
</evidence>
<organism>
    <name type="scientific">Branchiostoma floridae</name>
    <name type="common">Florida lancelet</name>
    <name type="synonym">Amphioxus</name>
    <dbReference type="NCBI Taxonomy" id="7739"/>
    <lineage>
        <taxon>Eukaryota</taxon>
        <taxon>Metazoa</taxon>
        <taxon>Chordata</taxon>
        <taxon>Cephalochordata</taxon>
        <taxon>Leptocardii</taxon>
        <taxon>Amphioxiformes</taxon>
        <taxon>Branchiostomatidae</taxon>
        <taxon>Branchiostoma</taxon>
    </lineage>
</organism>
<dbReference type="GO" id="GO:0016324">
    <property type="term" value="C:apical plasma membrane"/>
    <property type="evidence" value="ECO:0007669"/>
    <property type="project" value="UniProtKB-SubCell"/>
</dbReference>
<dbReference type="GO" id="GO:0034707">
    <property type="term" value="C:chloride channel complex"/>
    <property type="evidence" value="ECO:0007669"/>
    <property type="project" value="UniProtKB-KW"/>
</dbReference>
<evidence type="ECO:0000256" key="15">
    <source>
        <dbReference type="ARBA" id="ARBA00023257"/>
    </source>
</evidence>
<feature type="compositionally biased region" description="Polar residues" evidence="26">
    <location>
        <begin position="389"/>
        <end position="400"/>
    </location>
</feature>
<dbReference type="GO" id="GO:1902476">
    <property type="term" value="P:chloride transmembrane transport"/>
    <property type="evidence" value="ECO:0000318"/>
    <property type="project" value="GO_Central"/>
</dbReference>
<evidence type="ECO:0000256" key="19">
    <source>
        <dbReference type="ARBA" id="ARBA00034104"/>
    </source>
</evidence>
<dbReference type="InParanoid" id="C3YAJ5"/>
<evidence type="ECO:0000256" key="21">
    <source>
        <dbReference type="ARBA" id="ARBA00061437"/>
    </source>
</evidence>
<proteinExistence type="inferred from homology"/>
<feature type="transmembrane region" description="Helical" evidence="25">
    <location>
        <begin position="444"/>
        <end position="462"/>
    </location>
</feature>
<evidence type="ECO:0000256" key="4">
    <source>
        <dbReference type="ARBA" id="ARBA00022692"/>
    </source>
</evidence>
<comment type="similarity">
    <text evidence="21">Belongs to the ligand-gated ion channel (TC 1.A.9) family. Gamma-aminobutyric acid receptor (TC 1.A.9.5) subfamily. GABRP sub-subfamily.</text>
</comment>
<evidence type="ECO:0000256" key="11">
    <source>
        <dbReference type="ARBA" id="ARBA00023170"/>
    </source>
</evidence>
<reference evidence="29" key="1">
    <citation type="journal article" date="2008" name="Nature">
        <title>The amphioxus genome and the evolution of the chordate karyotype.</title>
        <authorList>
            <consortium name="US DOE Joint Genome Institute (JGI-PGF)"/>
            <person name="Putnam N.H."/>
            <person name="Butts T."/>
            <person name="Ferrier D.E.K."/>
            <person name="Furlong R.F."/>
            <person name="Hellsten U."/>
            <person name="Kawashima T."/>
            <person name="Robinson-Rechavi M."/>
            <person name="Shoguchi E."/>
            <person name="Terry A."/>
            <person name="Yu J.-K."/>
            <person name="Benito-Gutierrez E.L."/>
            <person name="Dubchak I."/>
            <person name="Garcia-Fernandez J."/>
            <person name="Gibson-Brown J.J."/>
            <person name="Grigoriev I.V."/>
            <person name="Horton A.C."/>
            <person name="de Jong P.J."/>
            <person name="Jurka J."/>
            <person name="Kapitonov V.V."/>
            <person name="Kohara Y."/>
            <person name="Kuroki Y."/>
            <person name="Lindquist E."/>
            <person name="Lucas S."/>
            <person name="Osoegawa K."/>
            <person name="Pennacchio L.A."/>
            <person name="Salamov A.A."/>
            <person name="Satou Y."/>
            <person name="Sauka-Spengler T."/>
            <person name="Schmutz J."/>
            <person name="Shin-I T."/>
            <person name="Toyoda A."/>
            <person name="Bronner-Fraser M."/>
            <person name="Fujiyama A."/>
            <person name="Holland L.Z."/>
            <person name="Holland P.W.H."/>
            <person name="Satoh N."/>
            <person name="Rokhsar D.S."/>
        </authorList>
    </citation>
    <scope>NUCLEOTIDE SEQUENCE [LARGE SCALE GENOMIC DNA]</scope>
    <source>
        <strain evidence="29">S238N-H82</strain>
        <tissue evidence="29">Testes</tissue>
    </source>
</reference>
<dbReference type="InterPro" id="IPR006202">
    <property type="entry name" value="Neur_chan_lig-bd"/>
</dbReference>
<dbReference type="Pfam" id="PF02931">
    <property type="entry name" value="Neur_chan_LBD"/>
    <property type="match status" value="1"/>
</dbReference>
<evidence type="ECO:0000256" key="13">
    <source>
        <dbReference type="ARBA" id="ARBA00023180"/>
    </source>
</evidence>
<evidence type="ECO:0000256" key="26">
    <source>
        <dbReference type="SAM" id="MobiDB-lite"/>
    </source>
</evidence>
<dbReference type="GO" id="GO:0022851">
    <property type="term" value="F:GABA-gated chloride ion channel activity"/>
    <property type="evidence" value="ECO:0007669"/>
    <property type="project" value="UniProtKB-ARBA"/>
</dbReference>
<dbReference type="InterPro" id="IPR036734">
    <property type="entry name" value="Neur_chan_lig-bd_sf"/>
</dbReference>
<dbReference type="Pfam" id="PF02932">
    <property type="entry name" value="Neur_chan_memb"/>
    <property type="match status" value="1"/>
</dbReference>
<evidence type="ECO:0000256" key="24">
    <source>
        <dbReference type="ARBA" id="ARBA00079775"/>
    </source>
</evidence>
<dbReference type="OrthoDB" id="8890589at2759"/>
<evidence type="ECO:0000256" key="23">
    <source>
        <dbReference type="ARBA" id="ARBA00070417"/>
    </source>
</evidence>
<dbReference type="PRINTS" id="PR00252">
    <property type="entry name" value="NRIONCHANNEL"/>
</dbReference>
<keyword evidence="17 25" id="KW-0407">Ion channel</keyword>
<dbReference type="GO" id="GO:0051932">
    <property type="term" value="P:synaptic transmission, GABAergic"/>
    <property type="evidence" value="ECO:0000318"/>
    <property type="project" value="GO_Central"/>
</dbReference>
<dbReference type="STRING" id="7739.C3YAJ5"/>
<dbReference type="InterPro" id="IPR018000">
    <property type="entry name" value="Neurotransmitter_ion_chnl_CS"/>
</dbReference>
<accession>C3YAJ5</accession>
<keyword evidence="12" id="KW-0869">Chloride channel</keyword>
<keyword evidence="11" id="KW-0675">Receptor</keyword>
<dbReference type="KEGG" id="bfo:118416826"/>
<feature type="transmembrane region" description="Helical" evidence="25">
    <location>
        <begin position="249"/>
        <end position="271"/>
    </location>
</feature>
<evidence type="ECO:0000259" key="28">
    <source>
        <dbReference type="Pfam" id="PF02932"/>
    </source>
</evidence>
<keyword evidence="10" id="KW-1015">Disulfide bond</keyword>
<dbReference type="RefSeq" id="XP_035677984.1">
    <property type="nucleotide sequence ID" value="XM_035822091.1"/>
</dbReference>
<keyword evidence="6 25" id="KW-1133">Transmembrane helix</keyword>
<dbReference type="GeneID" id="118416826"/>
<dbReference type="PRINTS" id="PR00253">
    <property type="entry name" value="GABAARECEPTR"/>
</dbReference>
<keyword evidence="7" id="KW-0770">Synapse</keyword>
<dbReference type="GO" id="GO:1902711">
    <property type="term" value="C:GABA-A receptor complex"/>
    <property type="evidence" value="ECO:0000318"/>
    <property type="project" value="GO_Central"/>
</dbReference>
<evidence type="ECO:0000256" key="16">
    <source>
        <dbReference type="ARBA" id="ARBA00023286"/>
    </source>
</evidence>
<evidence type="ECO:0000313" key="31">
    <source>
        <dbReference type="RefSeq" id="XP_035677984.1"/>
    </source>
</evidence>
<keyword evidence="13" id="KW-0325">Glycoprotein</keyword>
<dbReference type="InterPro" id="IPR006029">
    <property type="entry name" value="Neurotrans-gated_channel_TM"/>
</dbReference>
<dbReference type="PANTHER" id="PTHR18945">
    <property type="entry name" value="NEUROTRANSMITTER GATED ION CHANNEL"/>
    <property type="match status" value="1"/>
</dbReference>
<gene>
    <name evidence="31" type="primary">LOC118416826</name>
    <name evidence="29" type="ORF">BRAFLDRAFT_82373</name>
</gene>
<evidence type="ECO:0000256" key="10">
    <source>
        <dbReference type="ARBA" id="ARBA00023157"/>
    </source>
</evidence>
<feature type="domain" description="Neurotransmitter-gated ion-channel ligand-binding" evidence="27">
    <location>
        <begin position="49"/>
        <end position="248"/>
    </location>
</feature>
<dbReference type="OMA" id="LVINMSM"/>
<dbReference type="SUPFAM" id="SSF90112">
    <property type="entry name" value="Neurotransmitter-gated ion-channel transmembrane pore"/>
    <property type="match status" value="1"/>
</dbReference>
<evidence type="ECO:0000256" key="5">
    <source>
        <dbReference type="ARBA" id="ARBA00022729"/>
    </source>
</evidence>
<evidence type="ECO:0000256" key="17">
    <source>
        <dbReference type="ARBA" id="ARBA00023303"/>
    </source>
</evidence>
<evidence type="ECO:0000256" key="18">
    <source>
        <dbReference type="ARBA" id="ARBA00024167"/>
    </source>
</evidence>
<evidence type="ECO:0000256" key="3">
    <source>
        <dbReference type="ARBA" id="ARBA00022475"/>
    </source>
</evidence>
<dbReference type="InterPro" id="IPR036719">
    <property type="entry name" value="Neuro-gated_channel_TM_sf"/>
</dbReference>
<dbReference type="Gene3D" id="2.70.170.10">
    <property type="entry name" value="Neurotransmitter-gated ion-channel ligand-binding domain"/>
    <property type="match status" value="1"/>
</dbReference>
<keyword evidence="30" id="KW-1185">Reference proteome</keyword>
<dbReference type="InterPro" id="IPR006201">
    <property type="entry name" value="Neur_channel"/>
</dbReference>
<comment type="subunit">
    <text evidence="22">Heteropentamer, formed by a combination of alpha (GABRA1-6), beta (GABRB1-3), gamma (GABRG1-3), delta (GABRD), epsilon (GABRE), rho (GABRR1-3), pi (GABRP) and theta (GABRQ) chains, each subunit exhibiting distinct physiological and pharmacological properties.</text>
</comment>
<reference evidence="30" key="2">
    <citation type="journal article" date="2020" name="Nat. Ecol. Evol.">
        <title>Deeply conserved synteny resolves early events in vertebrate evolution.</title>
        <authorList>
            <person name="Simakov O."/>
            <person name="Marletaz F."/>
            <person name="Yue J.X."/>
            <person name="O'Connell B."/>
            <person name="Jenkins J."/>
            <person name="Brandt A."/>
            <person name="Calef R."/>
            <person name="Tung C.H."/>
            <person name="Huang T.K."/>
            <person name="Schmutz J."/>
            <person name="Satoh N."/>
            <person name="Yu J.K."/>
            <person name="Putnam N.H."/>
            <person name="Green R.E."/>
            <person name="Rokhsar D.S."/>
        </authorList>
    </citation>
    <scope>NUCLEOTIDE SEQUENCE [LARGE SCALE GENOMIC DNA]</scope>
    <source>
        <strain evidence="30">S238N-H82</strain>
    </source>
</reference>
<dbReference type="eggNOG" id="KOG3643">
    <property type="taxonomic scope" value="Eukaryota"/>
</dbReference>
<sequence length="466" mass="53260">MTASLKHTACLLRLVVVTGLLFVWWRPCEGNAPNKTVCVLYEASPNISCLLEGYDRNFRPNFGKEALVINMSMTVASIDSVSEVDLDYTITILLRQFWKDQRLAYRGMNRSLSLDGRLVEALWVPDTFLLNSKEAFLHRVTVDNRLIRLFPDGELIYGMRITSVLACKMDLRKYPLDEQTCTLELESYGYTKEDLIFTWKNGNKSIHNLDKIDLSQFSLGDHNTMTAESVYETGTYPRLVLSFKLHRNVFFFLLQTYVPSILLVISSWVSFWINHEAVPARVALGITTVLTMTTFITSARASLPRISYIKAVDVYLVMCFVFVFAALLEYAFVNFESTTSKHRARKRLRARKNKNKKQEEVKVLGEAKPLKGALKTAVTESNKTDDDSPTSPGVGSTASSTRRRGAERQQTTFFDVASNVVSNLREKRAAFKVEIKDINVIDKYSRIIFPLSFVLFNIFYWITYTF</sequence>
<dbReference type="FunFam" id="2.70.170.10:FF:000011">
    <property type="entry name" value="Gamma-aminobutyric acid receptor subunit pi isoform X1"/>
    <property type="match status" value="1"/>
</dbReference>
<evidence type="ECO:0000256" key="14">
    <source>
        <dbReference type="ARBA" id="ARBA00023214"/>
    </source>
</evidence>
<keyword evidence="3" id="KW-1003">Cell membrane</keyword>
<keyword evidence="15" id="KW-0628">Postsynaptic cell membrane</keyword>
<evidence type="ECO:0000256" key="1">
    <source>
        <dbReference type="ARBA" id="ARBA00004424"/>
    </source>
</evidence>
<dbReference type="PROSITE" id="PS00236">
    <property type="entry name" value="NEUROTR_ION_CHANNEL"/>
    <property type="match status" value="1"/>
</dbReference>
<dbReference type="CDD" id="cd19049">
    <property type="entry name" value="LGIC_TM_anion"/>
    <property type="match status" value="1"/>
</dbReference>
<keyword evidence="2 25" id="KW-0813">Transport</keyword>
<dbReference type="Gene3D" id="1.20.58.390">
    <property type="entry name" value="Neurotransmitter-gated ion-channel transmembrane domain"/>
    <property type="match status" value="1"/>
</dbReference>
<evidence type="ECO:0000313" key="30">
    <source>
        <dbReference type="Proteomes" id="UP000001554"/>
    </source>
</evidence>
<dbReference type="InterPro" id="IPR006028">
    <property type="entry name" value="GABAA/Glycine_rcpt"/>
</dbReference>
<reference evidence="31" key="3">
    <citation type="submission" date="2025-04" db="UniProtKB">
        <authorList>
            <consortium name="RefSeq"/>
        </authorList>
    </citation>
    <scope>IDENTIFICATION</scope>
    <source>
        <strain evidence="31">S238N-H82</strain>
        <tissue evidence="31">Testes</tissue>
    </source>
</reference>
<feature type="domain" description="Neurotransmitter-gated ion-channel transmembrane" evidence="28">
    <location>
        <begin position="256"/>
        <end position="461"/>
    </location>
</feature>
<evidence type="ECO:0000256" key="6">
    <source>
        <dbReference type="ARBA" id="ARBA00022989"/>
    </source>
</evidence>
<dbReference type="AlphaFoldDB" id="C3YAJ5"/>
<feature type="signal peptide" evidence="25">
    <location>
        <begin position="1"/>
        <end position="30"/>
    </location>
</feature>
<dbReference type="NCBIfam" id="TIGR00860">
    <property type="entry name" value="LIC"/>
    <property type="match status" value="1"/>
</dbReference>
<keyword evidence="4 25" id="KW-0812">Transmembrane</keyword>
<keyword evidence="16" id="KW-1071">Ligand-gated ion channel</keyword>
<evidence type="ECO:0000313" key="29">
    <source>
        <dbReference type="EMBL" id="EEN62743.1"/>
    </source>
</evidence>
<keyword evidence="8 25" id="KW-0406">Ion transport</keyword>
<dbReference type="InterPro" id="IPR002289">
    <property type="entry name" value="GABAAb_rcpt"/>
</dbReference>
<dbReference type="SUPFAM" id="SSF63712">
    <property type="entry name" value="Nicotinic receptor ligand binding domain-like"/>
    <property type="match status" value="1"/>
</dbReference>
<evidence type="ECO:0000256" key="7">
    <source>
        <dbReference type="ARBA" id="ARBA00023018"/>
    </source>
</evidence>
<feature type="region of interest" description="Disordered" evidence="26">
    <location>
        <begin position="372"/>
        <end position="408"/>
    </location>
</feature>
<dbReference type="EMBL" id="GG666494">
    <property type="protein sequence ID" value="EEN62743.1"/>
    <property type="molecule type" value="Genomic_DNA"/>
</dbReference>
<name>C3YAJ5_BRAFL</name>
<protein>
    <recommendedName>
        <fullName evidence="23">Gamma-aminobutyric acid receptor subunit pi</fullName>
    </recommendedName>
    <alternativeName>
        <fullName evidence="24">GABA(A) receptor subunit pi</fullName>
    </alternativeName>
</protein>
<feature type="chain" id="PRO_5044523986" description="Gamma-aminobutyric acid receptor subunit pi" evidence="25">
    <location>
        <begin position="31"/>
        <end position="466"/>
    </location>
</feature>
<evidence type="ECO:0000256" key="25">
    <source>
        <dbReference type="RuleBase" id="RU000687"/>
    </source>
</evidence>
<evidence type="ECO:0000256" key="8">
    <source>
        <dbReference type="ARBA" id="ARBA00023065"/>
    </source>
</evidence>
<feature type="transmembrane region" description="Helical" evidence="25">
    <location>
        <begin position="315"/>
        <end position="335"/>
    </location>
</feature>
<comment type="catalytic activity">
    <reaction evidence="18">
        <text>chloride(in) = chloride(out)</text>
        <dbReference type="Rhea" id="RHEA:29823"/>
        <dbReference type="ChEBI" id="CHEBI:17996"/>
    </reaction>
</comment>
<dbReference type="GO" id="GO:0045211">
    <property type="term" value="C:postsynaptic membrane"/>
    <property type="evidence" value="ECO:0007669"/>
    <property type="project" value="UniProtKB-SubCell"/>
</dbReference>
<evidence type="ECO:0000256" key="22">
    <source>
        <dbReference type="ARBA" id="ARBA00064898"/>
    </source>
</evidence>
<evidence type="ECO:0000259" key="27">
    <source>
        <dbReference type="Pfam" id="PF02931"/>
    </source>
</evidence>